<protein>
    <submittedName>
        <fullName evidence="2">Uncharacterized protein</fullName>
    </submittedName>
</protein>
<reference evidence="2 3" key="1">
    <citation type="submission" date="2017-11" db="EMBL/GenBank/DDBJ databases">
        <title>The genome of Rhizophagus clarus HR1 reveals common genetic basis of auxotrophy among arbuscular mycorrhizal fungi.</title>
        <authorList>
            <person name="Kobayashi Y."/>
        </authorList>
    </citation>
    <scope>NUCLEOTIDE SEQUENCE [LARGE SCALE GENOMIC DNA]</scope>
    <source>
        <strain evidence="2 3">HR1</strain>
    </source>
</reference>
<proteinExistence type="predicted"/>
<keyword evidence="3" id="KW-1185">Reference proteome</keyword>
<evidence type="ECO:0000256" key="1">
    <source>
        <dbReference type="SAM" id="MobiDB-lite"/>
    </source>
</evidence>
<dbReference type="EMBL" id="BEXD01004037">
    <property type="protein sequence ID" value="GBC05916.1"/>
    <property type="molecule type" value="Genomic_DNA"/>
</dbReference>
<feature type="compositionally biased region" description="Polar residues" evidence="1">
    <location>
        <begin position="164"/>
        <end position="176"/>
    </location>
</feature>
<comment type="caution">
    <text evidence="2">The sequence shown here is derived from an EMBL/GenBank/DDBJ whole genome shotgun (WGS) entry which is preliminary data.</text>
</comment>
<feature type="region of interest" description="Disordered" evidence="1">
    <location>
        <begin position="158"/>
        <end position="181"/>
    </location>
</feature>
<accession>A0A2Z6RSG7</accession>
<evidence type="ECO:0000313" key="3">
    <source>
        <dbReference type="Proteomes" id="UP000247702"/>
    </source>
</evidence>
<dbReference type="Proteomes" id="UP000247702">
    <property type="component" value="Unassembled WGS sequence"/>
</dbReference>
<organism evidence="2 3">
    <name type="scientific">Rhizophagus clarus</name>
    <dbReference type="NCBI Taxonomy" id="94130"/>
    <lineage>
        <taxon>Eukaryota</taxon>
        <taxon>Fungi</taxon>
        <taxon>Fungi incertae sedis</taxon>
        <taxon>Mucoromycota</taxon>
        <taxon>Glomeromycotina</taxon>
        <taxon>Glomeromycetes</taxon>
        <taxon>Glomerales</taxon>
        <taxon>Glomeraceae</taxon>
        <taxon>Rhizophagus</taxon>
    </lineage>
</organism>
<dbReference type="AlphaFoldDB" id="A0A2Z6RSG7"/>
<evidence type="ECO:0000313" key="2">
    <source>
        <dbReference type="EMBL" id="GBC05916.1"/>
    </source>
</evidence>
<sequence length="221" mass="24870">MSHKYFERACSDWNIIGFLKECELEPFDQKLSFYISCLEKLTNSQEKHRRKKAQALLDQYRKVSFIIFYCRDASGKSIGPVGTRQFSRLERINKPIYLNPTIKVNNGIGTIERIKTVNVLLGGLGDQQSDDDFVPFPIGPKKRKKNLSLKKNKELTSSKKVCTGPNSGTTPQTVTSEENEPVVGSIETAIIDVVFETLAKESLTSNDEWVVGFGKVNFVNA</sequence>
<gene>
    <name evidence="2" type="ORF">RclHR1_00650035</name>
</gene>
<name>A0A2Z6RSG7_9GLOM</name>